<organism evidence="3 4">
    <name type="scientific">Tegillarca granosa</name>
    <name type="common">Malaysian cockle</name>
    <name type="synonym">Anadara granosa</name>
    <dbReference type="NCBI Taxonomy" id="220873"/>
    <lineage>
        <taxon>Eukaryota</taxon>
        <taxon>Metazoa</taxon>
        <taxon>Spiralia</taxon>
        <taxon>Lophotrochozoa</taxon>
        <taxon>Mollusca</taxon>
        <taxon>Bivalvia</taxon>
        <taxon>Autobranchia</taxon>
        <taxon>Pteriomorphia</taxon>
        <taxon>Arcoida</taxon>
        <taxon>Arcoidea</taxon>
        <taxon>Arcidae</taxon>
        <taxon>Tegillarca</taxon>
    </lineage>
</organism>
<feature type="compositionally biased region" description="Basic and acidic residues" evidence="1">
    <location>
        <begin position="1070"/>
        <end position="1084"/>
    </location>
</feature>
<feature type="compositionally biased region" description="Basic and acidic residues" evidence="1">
    <location>
        <begin position="621"/>
        <end position="641"/>
    </location>
</feature>
<dbReference type="SMART" id="SM01195">
    <property type="entry name" value="FA"/>
    <property type="match status" value="1"/>
</dbReference>
<dbReference type="InterPro" id="IPR019747">
    <property type="entry name" value="FERM_CS"/>
</dbReference>
<dbReference type="InterPro" id="IPR019748">
    <property type="entry name" value="FERM_central"/>
</dbReference>
<dbReference type="EMBL" id="JARBDR010000813">
    <property type="protein sequence ID" value="KAJ8306247.1"/>
    <property type="molecule type" value="Genomic_DNA"/>
</dbReference>
<feature type="region of interest" description="Disordered" evidence="1">
    <location>
        <begin position="1358"/>
        <end position="1450"/>
    </location>
</feature>
<dbReference type="Gene3D" id="1.20.80.60">
    <property type="match status" value="1"/>
</dbReference>
<sequence length="1527" mass="174301">MCGTSQDTQNSKSEEASPTKSQNSSTTTASSTNKPSKPSSGKMVICRVNLLDGSTFETEIEFWLNNEKKISKQVKGGTWVFEFQVKFYPPEPSLLNDDITRYQLCLQIRVDVYNGKLPCSFVTHALLEDFDHVIILSLIVKVKCICITRGQTPEEAELHFLENAKKLAMYGVDLHKAKDSENVDIMLGVCASGLMVYRDKLRINRFVWPKIIKLSYKRNNFYIKVRPSDMDEFENTIRFKLLNHKMAKRLWKTCVEHHTFFRLKEAEPPKTGTLFPRFNSKFRYSGRTQKQLRDKNQLMDRPQKPFDRGQYKNKSMPLDSKARSMDDVNDKYGKGYPDENDRLDHKGGVPTPLSTVGPPPYRRNEEGYNKYPESHMERPNQQHPLDATEDRTDRTLPHEDRTADTPGSHTGDTLGLQEGAPLSGKKGKKSKEDKEREKREKEEEKKRKKEEEKRKKEEKDKKKHKPDDLSTTEDRTDKLGDPNATETLEGVPPGSAGLDSVNVQLAYRKPETDKSPKKDEAKDKYGQANDKYGPGHDKYGPEYNKYGPGYDNYGPEYGDKRYGPGSPGDDKYGPGYGPESERYGKHGPGSGDNRYGPDSDKYGPGYDKYGPGYDKYGPRSPGDEKNGPGYDDRYGPGHDKYGPGYDKYGPGYDDHENKHDKDKKDKKGDKKDKKDHYKDKKGDHHKDKKGDDKHDDKDKKGGGGLFGKFGKKSHDKDKEPKSPRKDTEDGINVSGPGISVVGYPPGVTMTDDQKDENKEETAEFKSTEIVFENEREPEESERTEEHIETEIIDQQILPLEVKRVEAEVGVIKPDDTAENNPEESENTKDETNPGTSDISENKEEKDESSEQQTENTSEENEEQKDEIVVGVIPVPAISVSEESDRIKSEKNNEDVEKNNEDVEKNNEDVEKSPEDFEKSSEEVEKNSEEVDKSKEKEDPKEKKKREKEEKERQKQLKKEEEKRKKEEKQKEKERIKEEKKKEVERKKEEKRLAIEKKKEEKQKEKERKEQEKKDKQLEKERKEQEKKEKAHKKEEKKETVVLTSIEIEDDENVDKQIENQEENQDSQEATVKDDKEGKINLETKEDKNETLTFINTTTSETVVEKSEEQKVVQKQEVVTNKQEQETETNKQEQEIVITNDVKQEVDDDKHNNVGNTEQSENKDELIMQKGQIHEVNIIDTTKLRYIDESLNGNPELEGEITIVTESENAKEEETNKSEEQTKSEKTKDKKKKEKPKKEKKKEKKVKEKKDKSNDKDKKKKGSDTGCFSFIKKGPKKDSDVEMEEEKQTGDLPMEPWPNESEEQQKGVGLGWALPGMQELQEKQAAKAGLLGRGEGDGAGAGDIPPEYYNSIDRKMQFIPVTPPTTEVRSDRLSPSGGQEEGESMPFFTPTGLENGSLGKKKPPPVPPKGSKLSSEEDRHLYTESNLPPTVATEGFKFEPGTDEPPISTTNVPIVKTQTRTVTYEKDGIPVATEDSILISSSSHTTRTQTIETTKLLAAAIRSVTDMNPDLSVEKIEYMRQIEESDKK</sequence>
<dbReference type="InterPro" id="IPR029071">
    <property type="entry name" value="Ubiquitin-like_domsf"/>
</dbReference>
<feature type="region of interest" description="Disordered" evidence="1">
    <location>
        <begin position="1112"/>
        <end position="1167"/>
    </location>
</feature>
<dbReference type="PROSITE" id="PS50057">
    <property type="entry name" value="FERM_3"/>
    <property type="match status" value="1"/>
</dbReference>
<keyword evidence="4" id="KW-1185">Reference proteome</keyword>
<dbReference type="SUPFAM" id="SSF47031">
    <property type="entry name" value="Second domain of FERM"/>
    <property type="match status" value="1"/>
</dbReference>
<feature type="region of interest" description="Disordered" evidence="1">
    <location>
        <begin position="808"/>
        <end position="1084"/>
    </location>
</feature>
<reference evidence="3 4" key="1">
    <citation type="submission" date="2022-12" db="EMBL/GenBank/DDBJ databases">
        <title>Chromosome-level genome of Tegillarca granosa.</title>
        <authorList>
            <person name="Kim J."/>
        </authorList>
    </citation>
    <scope>NUCLEOTIDE SEQUENCE [LARGE SCALE GENOMIC DNA]</scope>
    <source>
        <strain evidence="3">Teg-2019</strain>
        <tissue evidence="3">Adductor muscle</tissue>
    </source>
</reference>
<feature type="compositionally biased region" description="Basic and acidic residues" evidence="1">
    <location>
        <begin position="652"/>
        <end position="701"/>
    </location>
</feature>
<feature type="compositionally biased region" description="Low complexity" evidence="1">
    <location>
        <begin position="602"/>
        <end position="615"/>
    </location>
</feature>
<dbReference type="Pfam" id="PF09380">
    <property type="entry name" value="FERM_C"/>
    <property type="match status" value="1"/>
</dbReference>
<protein>
    <recommendedName>
        <fullName evidence="2">FERM domain-containing protein</fullName>
    </recommendedName>
</protein>
<comment type="caution">
    <text evidence="3">The sequence shown here is derived from an EMBL/GenBank/DDBJ whole genome shotgun (WGS) entry which is preliminary data.</text>
</comment>
<dbReference type="SUPFAM" id="SSF54236">
    <property type="entry name" value="Ubiquitin-like"/>
    <property type="match status" value="1"/>
</dbReference>
<dbReference type="InterPro" id="IPR000299">
    <property type="entry name" value="FERM_domain"/>
</dbReference>
<dbReference type="CDD" id="cd14473">
    <property type="entry name" value="FERM_B-lobe"/>
    <property type="match status" value="1"/>
</dbReference>
<feature type="compositionally biased region" description="Polar residues" evidence="1">
    <location>
        <begin position="1"/>
        <end position="11"/>
    </location>
</feature>
<feature type="compositionally biased region" description="Basic and acidic residues" evidence="1">
    <location>
        <begin position="291"/>
        <end position="310"/>
    </location>
</feature>
<name>A0ABQ9ELW9_TEGGR</name>
<feature type="region of interest" description="Disordered" evidence="1">
    <location>
        <begin position="1"/>
        <end position="40"/>
    </location>
</feature>
<evidence type="ECO:0000256" key="1">
    <source>
        <dbReference type="SAM" id="MobiDB-lite"/>
    </source>
</evidence>
<feature type="compositionally biased region" description="Basic and acidic residues" evidence="1">
    <location>
        <begin position="751"/>
        <end position="766"/>
    </location>
</feature>
<feature type="compositionally biased region" description="Basic and acidic residues" evidence="1">
    <location>
        <begin position="430"/>
        <end position="480"/>
    </location>
</feature>
<evidence type="ECO:0000259" key="2">
    <source>
        <dbReference type="PROSITE" id="PS50057"/>
    </source>
</evidence>
<proteinExistence type="predicted"/>
<dbReference type="InterPro" id="IPR011993">
    <property type="entry name" value="PH-like_dom_sf"/>
</dbReference>
<dbReference type="CDD" id="cd13184">
    <property type="entry name" value="FERM_C_4_1_family"/>
    <property type="match status" value="1"/>
</dbReference>
<feature type="region of interest" description="Disordered" evidence="1">
    <location>
        <begin position="1190"/>
        <end position="1307"/>
    </location>
</feature>
<feature type="region of interest" description="Disordered" evidence="1">
    <location>
        <begin position="286"/>
        <end position="788"/>
    </location>
</feature>
<evidence type="ECO:0000313" key="3">
    <source>
        <dbReference type="EMBL" id="KAJ8306247.1"/>
    </source>
</evidence>
<dbReference type="Gene3D" id="2.30.29.30">
    <property type="entry name" value="Pleckstrin-homology domain (PH domain)/Phosphotyrosine-binding domain (PTB)"/>
    <property type="match status" value="1"/>
</dbReference>
<feature type="domain" description="FERM" evidence="2">
    <location>
        <begin position="1"/>
        <end position="265"/>
    </location>
</feature>
<feature type="compositionally biased region" description="Basic and acidic residues" evidence="1">
    <location>
        <begin position="557"/>
        <end position="572"/>
    </location>
</feature>
<dbReference type="PROSITE" id="PS00660">
    <property type="entry name" value="FERM_1"/>
    <property type="match status" value="1"/>
</dbReference>
<dbReference type="SMART" id="SM01196">
    <property type="entry name" value="FERM_C"/>
    <property type="match status" value="1"/>
</dbReference>
<evidence type="ECO:0000313" key="4">
    <source>
        <dbReference type="Proteomes" id="UP001217089"/>
    </source>
</evidence>
<dbReference type="InterPro" id="IPR035963">
    <property type="entry name" value="FERM_2"/>
</dbReference>
<feature type="compositionally biased region" description="Basic and acidic residues" evidence="1">
    <location>
        <begin position="1122"/>
        <end position="1133"/>
    </location>
</feature>
<feature type="compositionally biased region" description="Low complexity" evidence="1">
    <location>
        <begin position="642"/>
        <end position="651"/>
    </location>
</feature>
<feature type="compositionally biased region" description="Basic and acidic residues" evidence="1">
    <location>
        <begin position="712"/>
        <end position="728"/>
    </location>
</feature>
<dbReference type="Pfam" id="PF08736">
    <property type="entry name" value="FA"/>
    <property type="match status" value="1"/>
</dbReference>
<accession>A0ABQ9ELW9</accession>
<feature type="compositionally biased region" description="Low complexity" evidence="1">
    <location>
        <begin position="19"/>
        <end position="40"/>
    </location>
</feature>
<feature type="compositionally biased region" description="Basic and acidic residues" evidence="1">
    <location>
        <begin position="362"/>
        <end position="403"/>
    </location>
</feature>
<dbReference type="Proteomes" id="UP001217089">
    <property type="component" value="Unassembled WGS sequence"/>
</dbReference>
<feature type="compositionally biased region" description="Basic residues" evidence="1">
    <location>
        <begin position="1228"/>
        <end position="1243"/>
    </location>
</feature>
<feature type="compositionally biased region" description="Basic and acidic residues" evidence="1">
    <location>
        <begin position="320"/>
        <end position="347"/>
    </location>
</feature>
<dbReference type="SUPFAM" id="SSF50729">
    <property type="entry name" value="PH domain-like"/>
    <property type="match status" value="1"/>
</dbReference>
<feature type="compositionally biased region" description="Basic and acidic residues" evidence="1">
    <location>
        <begin position="882"/>
        <end position="1039"/>
    </location>
</feature>
<feature type="compositionally biased region" description="Basic and acidic residues" evidence="1">
    <location>
        <begin position="1207"/>
        <end position="1227"/>
    </location>
</feature>
<feature type="compositionally biased region" description="Basic and acidic residues" evidence="1">
    <location>
        <begin position="1141"/>
        <end position="1151"/>
    </location>
</feature>
<dbReference type="PANTHER" id="PTHR23280:SF21">
    <property type="entry name" value="PROTEIN 4.1 HOMOLOG"/>
    <property type="match status" value="1"/>
</dbReference>
<dbReference type="InterPro" id="IPR014847">
    <property type="entry name" value="FA"/>
</dbReference>
<feature type="compositionally biased region" description="Basic and acidic residues" evidence="1">
    <location>
        <begin position="508"/>
        <end position="525"/>
    </location>
</feature>
<feature type="compositionally biased region" description="Basic and acidic residues" evidence="1">
    <location>
        <begin position="1244"/>
        <end position="1256"/>
    </location>
</feature>
<dbReference type="PANTHER" id="PTHR23280">
    <property type="entry name" value="4.1 G PROTEIN"/>
    <property type="match status" value="1"/>
</dbReference>
<dbReference type="InterPro" id="IPR018980">
    <property type="entry name" value="FERM_PH-like_C"/>
</dbReference>
<gene>
    <name evidence="3" type="ORF">KUTeg_016792</name>
</gene>